<comment type="caution">
    <text evidence="2">The sequence shown here is derived from an EMBL/GenBank/DDBJ whole genome shotgun (WGS) entry which is preliminary data.</text>
</comment>
<evidence type="ECO:0000313" key="3">
    <source>
        <dbReference type="Proteomes" id="UP000235392"/>
    </source>
</evidence>
<gene>
    <name evidence="2" type="ORF">PCASD_18172</name>
</gene>
<dbReference type="EMBL" id="PGCI01000361">
    <property type="protein sequence ID" value="PLW28555.1"/>
    <property type="molecule type" value="Genomic_DNA"/>
</dbReference>
<protein>
    <submittedName>
        <fullName evidence="2">Uncharacterized protein</fullName>
    </submittedName>
</protein>
<dbReference type="AlphaFoldDB" id="A0A2N5TST5"/>
<accession>A0A2N5TST5</accession>
<proteinExistence type="predicted"/>
<feature type="region of interest" description="Disordered" evidence="1">
    <location>
        <begin position="24"/>
        <end position="51"/>
    </location>
</feature>
<evidence type="ECO:0000256" key="1">
    <source>
        <dbReference type="SAM" id="MobiDB-lite"/>
    </source>
</evidence>
<name>A0A2N5TST5_9BASI</name>
<sequence>MIPVAESRSASIGIHSRRHFSRIHQNLPGCSSPRRHSGIPNQVSPGCPKQYPNPPEISVTRSEMSARIQYAKEPLLEPAIIPQALVRLLNSNKCSWF</sequence>
<organism evidence="2 3">
    <name type="scientific">Puccinia coronata f. sp. avenae</name>
    <dbReference type="NCBI Taxonomy" id="200324"/>
    <lineage>
        <taxon>Eukaryota</taxon>
        <taxon>Fungi</taxon>
        <taxon>Dikarya</taxon>
        <taxon>Basidiomycota</taxon>
        <taxon>Pucciniomycotina</taxon>
        <taxon>Pucciniomycetes</taxon>
        <taxon>Pucciniales</taxon>
        <taxon>Pucciniaceae</taxon>
        <taxon>Puccinia</taxon>
    </lineage>
</organism>
<reference evidence="2 3" key="1">
    <citation type="submission" date="2017-11" db="EMBL/GenBank/DDBJ databases">
        <title>De novo assembly and phasing of dikaryotic genomes from two isolates of Puccinia coronata f. sp. avenae, the causal agent of oat crown rust.</title>
        <authorList>
            <person name="Miller M.E."/>
            <person name="Zhang Y."/>
            <person name="Omidvar V."/>
            <person name="Sperschneider J."/>
            <person name="Schwessinger B."/>
            <person name="Raley C."/>
            <person name="Palmer J.M."/>
            <person name="Garnica D."/>
            <person name="Upadhyaya N."/>
            <person name="Rathjen J."/>
            <person name="Taylor J.M."/>
            <person name="Park R.F."/>
            <person name="Dodds P.N."/>
            <person name="Hirsch C.D."/>
            <person name="Kianian S.F."/>
            <person name="Figueroa M."/>
        </authorList>
    </citation>
    <scope>NUCLEOTIDE SEQUENCE [LARGE SCALE GENOMIC DNA]</scope>
    <source>
        <strain evidence="2">12SD80</strain>
    </source>
</reference>
<evidence type="ECO:0000313" key="2">
    <source>
        <dbReference type="EMBL" id="PLW28555.1"/>
    </source>
</evidence>
<dbReference type="Proteomes" id="UP000235392">
    <property type="component" value="Unassembled WGS sequence"/>
</dbReference>